<evidence type="ECO:0000313" key="3">
    <source>
        <dbReference type="Proteomes" id="UP000664534"/>
    </source>
</evidence>
<evidence type="ECO:0000256" key="1">
    <source>
        <dbReference type="SAM" id="Phobius"/>
    </source>
</evidence>
<dbReference type="OrthoDB" id="4524878at2759"/>
<dbReference type="AlphaFoldDB" id="A0A8H3FFC1"/>
<reference evidence="2" key="1">
    <citation type="submission" date="2021-03" db="EMBL/GenBank/DDBJ databases">
        <authorList>
            <person name="Tagirdzhanova G."/>
        </authorList>
    </citation>
    <scope>NUCLEOTIDE SEQUENCE</scope>
</reference>
<keyword evidence="1" id="KW-0472">Membrane</keyword>
<proteinExistence type="predicted"/>
<feature type="transmembrane region" description="Helical" evidence="1">
    <location>
        <begin position="390"/>
        <end position="412"/>
    </location>
</feature>
<gene>
    <name evidence="2" type="ORF">IMSHALPRED_006353</name>
</gene>
<feature type="transmembrane region" description="Helical" evidence="1">
    <location>
        <begin position="278"/>
        <end position="298"/>
    </location>
</feature>
<keyword evidence="1" id="KW-0812">Transmembrane</keyword>
<sequence length="460" mass="51995">MVSIPAQHVIAVLTVALQFFVLSTDNLAGLSGADSIVRACISSLDSSIGLILLEAIYTFVFEPPRDSRFRLKRLSLLHSQKEDLKQEIRLKIRPSWSRPFTNVTRIAVLSSAPNGHKDHELQNSSVTFTRLEVMENLCQFVVPYMGRPKPIVHTTHTVQLSASVLMDAAAKSFARYSMFVAWSGSIHLVRTFFLLRYTSNPVLKVLFLVSEISRFLVVLFQESTVMTYTNQFKGITTFARTHPYDGPDVDSRTRPSWAEEPQKQSDFERTVLGYQYRLFSLALPGIVTMGVASIIWPVGNKISKLINKALERLSPDLLPDIGERMFSRWAMPSEPEFTSGKAKLLRLQIFEGESTKDQLPAYTIIFKNVPELLLTEMRSPYMPREKLERWTWMLILTIGTTGVFAPAAFALLHPHAGLQTYWLIEQFLVTVMKYGDVSNLLINTTFDGETLLEWPGAPGI</sequence>
<keyword evidence="1" id="KW-1133">Transmembrane helix</keyword>
<protein>
    <submittedName>
        <fullName evidence="2">Uncharacterized protein</fullName>
    </submittedName>
</protein>
<accession>A0A8H3FFC1</accession>
<dbReference type="Proteomes" id="UP000664534">
    <property type="component" value="Unassembled WGS sequence"/>
</dbReference>
<name>A0A8H3FFC1_9LECA</name>
<dbReference type="EMBL" id="CAJPDT010000038">
    <property type="protein sequence ID" value="CAF9925016.1"/>
    <property type="molecule type" value="Genomic_DNA"/>
</dbReference>
<evidence type="ECO:0000313" key="2">
    <source>
        <dbReference type="EMBL" id="CAF9925016.1"/>
    </source>
</evidence>
<comment type="caution">
    <text evidence="2">The sequence shown here is derived from an EMBL/GenBank/DDBJ whole genome shotgun (WGS) entry which is preliminary data.</text>
</comment>
<keyword evidence="3" id="KW-1185">Reference proteome</keyword>
<organism evidence="2 3">
    <name type="scientific">Imshaugia aleurites</name>
    <dbReference type="NCBI Taxonomy" id="172621"/>
    <lineage>
        <taxon>Eukaryota</taxon>
        <taxon>Fungi</taxon>
        <taxon>Dikarya</taxon>
        <taxon>Ascomycota</taxon>
        <taxon>Pezizomycotina</taxon>
        <taxon>Lecanoromycetes</taxon>
        <taxon>OSLEUM clade</taxon>
        <taxon>Lecanoromycetidae</taxon>
        <taxon>Lecanorales</taxon>
        <taxon>Lecanorineae</taxon>
        <taxon>Parmeliaceae</taxon>
        <taxon>Imshaugia</taxon>
    </lineage>
</organism>